<organism evidence="8 9">
    <name type="scientific">Pedobacter steynii</name>
    <dbReference type="NCBI Taxonomy" id="430522"/>
    <lineage>
        <taxon>Bacteria</taxon>
        <taxon>Pseudomonadati</taxon>
        <taxon>Bacteroidota</taxon>
        <taxon>Sphingobacteriia</taxon>
        <taxon>Sphingobacteriales</taxon>
        <taxon>Sphingobacteriaceae</taxon>
        <taxon>Pedobacter</taxon>
    </lineage>
</organism>
<evidence type="ECO:0000259" key="6">
    <source>
        <dbReference type="Pfam" id="PF07980"/>
    </source>
</evidence>
<dbReference type="Gene3D" id="1.25.40.390">
    <property type="match status" value="1"/>
</dbReference>
<accession>A0A1D7QQP6</accession>
<evidence type="ECO:0000259" key="7">
    <source>
        <dbReference type="Pfam" id="PF14322"/>
    </source>
</evidence>
<evidence type="ECO:0000313" key="8">
    <source>
        <dbReference type="EMBL" id="AOM80996.1"/>
    </source>
</evidence>
<reference evidence="8 9" key="1">
    <citation type="submission" date="2016-08" db="EMBL/GenBank/DDBJ databases">
        <authorList>
            <person name="Seilhamer J.J."/>
        </authorList>
    </citation>
    <scope>NUCLEOTIDE SEQUENCE [LARGE SCALE GENOMIC DNA]</scope>
    <source>
        <strain evidence="8 9">DX4</strain>
    </source>
</reference>
<keyword evidence="3" id="KW-0732">Signal</keyword>
<dbReference type="AlphaFoldDB" id="A0A1D7QQP6"/>
<dbReference type="EMBL" id="CP017141">
    <property type="protein sequence ID" value="AOM80996.1"/>
    <property type="molecule type" value="Genomic_DNA"/>
</dbReference>
<dbReference type="PROSITE" id="PS51257">
    <property type="entry name" value="PROKAR_LIPOPROTEIN"/>
    <property type="match status" value="1"/>
</dbReference>
<comment type="similarity">
    <text evidence="2">Belongs to the SusD family.</text>
</comment>
<evidence type="ECO:0000313" key="9">
    <source>
        <dbReference type="Proteomes" id="UP000094313"/>
    </source>
</evidence>
<sequence length="459" mass="52745">MRLFHFLIMIGILFSGSCDLEDKWLDEKSKLSDVRPTTLEDFQAILDDDTWVNNKFPGIGLTGTDNYFLTDQNYNGAELLLKNSYIWAKDIYGGNMASDWNTAYVLIESTNIVLDGLKKVERTSANNFDYDRVKATALFLRSFMYYILSQTYCQTYSPDHLNLPGLVLRENSDVNQKSVRSTIAQTYERIVQDLKSAVDGLPATTPYQMRPAKFSANALLAKVYLAMEDYVQAYSYSSAALQQFSALLDFNSSQVSPTSSFRFPNYPNNPEIQFYARQNLYRTVSAQSNSQGYVDSTLYNMYELNDLRRSLFFVARNGFYQFRGNYAASNNNFAGIATNEILLIHAEAGARIGKIEEANNDLNLLLKNRYRTGTFVSLNINDPETLLFKILQERRKELPFTGQLRWEDLRRLNKDPRFAKTLIRNIDGVKYELAPNDKRYVFPIPDNEIRLSGIEQNER</sequence>
<dbReference type="InterPro" id="IPR011990">
    <property type="entry name" value="TPR-like_helical_dom_sf"/>
</dbReference>
<evidence type="ECO:0000256" key="4">
    <source>
        <dbReference type="ARBA" id="ARBA00023136"/>
    </source>
</evidence>
<evidence type="ECO:0000256" key="5">
    <source>
        <dbReference type="ARBA" id="ARBA00023237"/>
    </source>
</evidence>
<dbReference type="InterPro" id="IPR012944">
    <property type="entry name" value="SusD_RagB_dom"/>
</dbReference>
<evidence type="ECO:0000256" key="2">
    <source>
        <dbReference type="ARBA" id="ARBA00006275"/>
    </source>
</evidence>
<feature type="domain" description="RagB/SusD" evidence="6">
    <location>
        <begin position="324"/>
        <end position="457"/>
    </location>
</feature>
<dbReference type="Proteomes" id="UP000094313">
    <property type="component" value="Chromosome"/>
</dbReference>
<evidence type="ECO:0000256" key="1">
    <source>
        <dbReference type="ARBA" id="ARBA00004442"/>
    </source>
</evidence>
<evidence type="ECO:0008006" key="10">
    <source>
        <dbReference type="Google" id="ProtNLM"/>
    </source>
</evidence>
<protein>
    <recommendedName>
        <fullName evidence="10">SusD family protein</fullName>
    </recommendedName>
</protein>
<dbReference type="GO" id="GO:0009279">
    <property type="term" value="C:cell outer membrane"/>
    <property type="evidence" value="ECO:0007669"/>
    <property type="project" value="UniProtKB-SubCell"/>
</dbReference>
<gene>
    <name evidence="8" type="ORF">BFS30_24555</name>
</gene>
<dbReference type="Pfam" id="PF14322">
    <property type="entry name" value="SusD-like_3"/>
    <property type="match status" value="1"/>
</dbReference>
<feature type="domain" description="SusD-like N-terminal" evidence="7">
    <location>
        <begin position="23"/>
        <end position="225"/>
    </location>
</feature>
<dbReference type="SUPFAM" id="SSF48452">
    <property type="entry name" value="TPR-like"/>
    <property type="match status" value="1"/>
</dbReference>
<dbReference type="Pfam" id="PF07980">
    <property type="entry name" value="SusD_RagB"/>
    <property type="match status" value="1"/>
</dbReference>
<dbReference type="InterPro" id="IPR033985">
    <property type="entry name" value="SusD-like_N"/>
</dbReference>
<proteinExistence type="inferred from homology"/>
<keyword evidence="5" id="KW-0998">Cell outer membrane</keyword>
<name>A0A1D7QQP6_9SPHI</name>
<evidence type="ECO:0000256" key="3">
    <source>
        <dbReference type="ARBA" id="ARBA00022729"/>
    </source>
</evidence>
<dbReference type="KEGG" id="psty:BFS30_24555"/>
<keyword evidence="9" id="KW-1185">Reference proteome</keyword>
<keyword evidence="4" id="KW-0472">Membrane</keyword>
<comment type="subcellular location">
    <subcellularLocation>
        <location evidence="1">Cell outer membrane</location>
    </subcellularLocation>
</comment>